<dbReference type="EMBL" id="KV442016">
    <property type="protein sequence ID" value="OAQ34682.1"/>
    <property type="molecule type" value="Genomic_DNA"/>
</dbReference>
<evidence type="ECO:0000313" key="9">
    <source>
        <dbReference type="Proteomes" id="UP000078512"/>
    </source>
</evidence>
<reference evidence="8 9" key="1">
    <citation type="submission" date="2016-05" db="EMBL/GenBank/DDBJ databases">
        <title>Genome sequencing reveals origins of a unique bacterial endosymbiosis in the earliest lineages of terrestrial Fungi.</title>
        <authorList>
            <consortium name="DOE Joint Genome Institute"/>
            <person name="Uehling J."/>
            <person name="Gryganskyi A."/>
            <person name="Hameed K."/>
            <person name="Tschaplinski T."/>
            <person name="Misztal P."/>
            <person name="Wu S."/>
            <person name="Desiro A."/>
            <person name="Vande Pol N."/>
            <person name="Du Z.-Y."/>
            <person name="Zienkiewicz A."/>
            <person name="Zienkiewicz K."/>
            <person name="Morin E."/>
            <person name="Tisserant E."/>
            <person name="Splivallo R."/>
            <person name="Hainaut M."/>
            <person name="Henrissat B."/>
            <person name="Ohm R."/>
            <person name="Kuo A."/>
            <person name="Yan J."/>
            <person name="Lipzen A."/>
            <person name="Nolan M."/>
            <person name="Labutti K."/>
            <person name="Barry K."/>
            <person name="Goldstein A."/>
            <person name="Labbe J."/>
            <person name="Schadt C."/>
            <person name="Tuskan G."/>
            <person name="Grigoriev I."/>
            <person name="Martin F."/>
            <person name="Vilgalys R."/>
            <person name="Bonito G."/>
        </authorList>
    </citation>
    <scope>NUCLEOTIDE SEQUENCE [LARGE SCALE GENOMIC DNA]</scope>
    <source>
        <strain evidence="8 9">AG-77</strain>
    </source>
</reference>
<dbReference type="AlphaFoldDB" id="A0A197KAF5"/>
<keyword evidence="2" id="KW-0479">Metal-binding</keyword>
<evidence type="ECO:0000256" key="2">
    <source>
        <dbReference type="ARBA" id="ARBA00022723"/>
    </source>
</evidence>
<dbReference type="SUPFAM" id="SSF53474">
    <property type="entry name" value="alpha/beta-Hydrolases"/>
    <property type="match status" value="1"/>
</dbReference>
<evidence type="ECO:0000256" key="1">
    <source>
        <dbReference type="ARBA" id="ARBA00006499"/>
    </source>
</evidence>
<dbReference type="InterPro" id="IPR002893">
    <property type="entry name" value="Znf_MYND"/>
</dbReference>
<evidence type="ECO:0000256" key="6">
    <source>
        <dbReference type="SAM" id="MobiDB-lite"/>
    </source>
</evidence>
<keyword evidence="4" id="KW-0862">Zinc</keyword>
<dbReference type="STRING" id="1314771.A0A197KAF5"/>
<keyword evidence="3 5" id="KW-0863">Zinc-finger</keyword>
<evidence type="ECO:0000256" key="3">
    <source>
        <dbReference type="ARBA" id="ARBA00022771"/>
    </source>
</evidence>
<proteinExistence type="inferred from homology"/>
<dbReference type="InterPro" id="IPR029058">
    <property type="entry name" value="AB_hydrolase_fold"/>
</dbReference>
<dbReference type="OrthoDB" id="437457at2759"/>
<dbReference type="GO" id="GO:0052689">
    <property type="term" value="F:carboxylic ester hydrolase activity"/>
    <property type="evidence" value="ECO:0007669"/>
    <property type="project" value="TreeGrafter"/>
</dbReference>
<dbReference type="SUPFAM" id="SSF144232">
    <property type="entry name" value="HIT/MYND zinc finger-like"/>
    <property type="match status" value="1"/>
</dbReference>
<dbReference type="GO" id="GO:0008474">
    <property type="term" value="F:palmitoyl-(protein) hydrolase activity"/>
    <property type="evidence" value="ECO:0007669"/>
    <property type="project" value="TreeGrafter"/>
</dbReference>
<dbReference type="Gene3D" id="3.40.50.1820">
    <property type="entry name" value="alpha/beta hydrolase"/>
    <property type="match status" value="1"/>
</dbReference>
<dbReference type="PANTHER" id="PTHR10655:SF67">
    <property type="entry name" value="PHOSPHOLIPASE_CARBOXYLESTERASE SUPERFAMILY (AFU_ORTHOLOGUE AFUA_5G09340)"/>
    <property type="match status" value="1"/>
</dbReference>
<dbReference type="Pfam" id="PF01753">
    <property type="entry name" value="zf-MYND"/>
    <property type="match status" value="1"/>
</dbReference>
<sequence>MASVPKPPCVVCKTPSVTRCSRCKVVHYCSEACQRKDWPTHKIACTPSTVSSSSNAKGTPPTSTSTSTNNKQPTLPNPSKVLNVNEPAPKKSGKPSLQKPAPQKSSTRLKFKYIPSIDNVDENLVIFFHGLGDKIEPNFTKLARSLQLPQTAAVCIQAPTPVPYLEEEGYQWFPSFNNLTGDLLGPEAPERILQVKNLVRPELIKFLKHCVDHCGFNHRQIVLFGFSQGAEIALDLAAFGGMNLRAVISIAGYMMEESANGTAAASPLTTKIMVIQGDKDTTRTVKEARERIKPVQRIFGKGNVEHRIVAGMGHGMPRDEPGWRPLMEFFANNLEHRSVALENMSDVYEVRG</sequence>
<feature type="compositionally biased region" description="Low complexity" evidence="6">
    <location>
        <begin position="59"/>
        <end position="68"/>
    </location>
</feature>
<evidence type="ECO:0000256" key="5">
    <source>
        <dbReference type="PROSITE-ProRule" id="PRU00134"/>
    </source>
</evidence>
<feature type="domain" description="MYND-type" evidence="7">
    <location>
        <begin position="9"/>
        <end position="45"/>
    </location>
</feature>
<keyword evidence="8" id="KW-0378">Hydrolase</keyword>
<organism evidence="8 9">
    <name type="scientific">Linnemannia elongata AG-77</name>
    <dbReference type="NCBI Taxonomy" id="1314771"/>
    <lineage>
        <taxon>Eukaryota</taxon>
        <taxon>Fungi</taxon>
        <taxon>Fungi incertae sedis</taxon>
        <taxon>Mucoromycota</taxon>
        <taxon>Mortierellomycotina</taxon>
        <taxon>Mortierellomycetes</taxon>
        <taxon>Mortierellales</taxon>
        <taxon>Mortierellaceae</taxon>
        <taxon>Linnemannia</taxon>
    </lineage>
</organism>
<dbReference type="Pfam" id="PF02230">
    <property type="entry name" value="Abhydrolase_2"/>
    <property type="match status" value="1"/>
</dbReference>
<dbReference type="PROSITE" id="PS01360">
    <property type="entry name" value="ZF_MYND_1"/>
    <property type="match status" value="1"/>
</dbReference>
<comment type="similarity">
    <text evidence="1">Belongs to the AB hydrolase superfamily. AB hydrolase 2 family.</text>
</comment>
<protein>
    <submittedName>
        <fullName evidence="8">Alpha/beta-hydrolase</fullName>
    </submittedName>
</protein>
<feature type="compositionally biased region" description="Polar residues" evidence="6">
    <location>
        <begin position="47"/>
        <end position="57"/>
    </location>
</feature>
<evidence type="ECO:0000313" key="8">
    <source>
        <dbReference type="EMBL" id="OAQ34682.1"/>
    </source>
</evidence>
<dbReference type="Proteomes" id="UP000078512">
    <property type="component" value="Unassembled WGS sequence"/>
</dbReference>
<accession>A0A197KAF5</accession>
<dbReference type="GO" id="GO:0005737">
    <property type="term" value="C:cytoplasm"/>
    <property type="evidence" value="ECO:0007669"/>
    <property type="project" value="TreeGrafter"/>
</dbReference>
<feature type="region of interest" description="Disordered" evidence="6">
    <location>
        <begin position="47"/>
        <end position="106"/>
    </location>
</feature>
<dbReference type="InterPro" id="IPR003140">
    <property type="entry name" value="PLipase/COase/thioEstase"/>
</dbReference>
<gene>
    <name evidence="8" type="ORF">K457DRAFT_133147</name>
</gene>
<dbReference type="PANTHER" id="PTHR10655">
    <property type="entry name" value="LYSOPHOSPHOLIPASE-RELATED"/>
    <property type="match status" value="1"/>
</dbReference>
<dbReference type="Gene3D" id="6.10.140.2220">
    <property type="match status" value="1"/>
</dbReference>
<dbReference type="PROSITE" id="PS50865">
    <property type="entry name" value="ZF_MYND_2"/>
    <property type="match status" value="1"/>
</dbReference>
<evidence type="ECO:0000256" key="4">
    <source>
        <dbReference type="ARBA" id="ARBA00022833"/>
    </source>
</evidence>
<evidence type="ECO:0000259" key="7">
    <source>
        <dbReference type="PROSITE" id="PS50865"/>
    </source>
</evidence>
<keyword evidence="9" id="KW-1185">Reference proteome</keyword>
<dbReference type="GO" id="GO:0008270">
    <property type="term" value="F:zinc ion binding"/>
    <property type="evidence" value="ECO:0007669"/>
    <property type="project" value="UniProtKB-KW"/>
</dbReference>
<name>A0A197KAF5_9FUNG</name>
<dbReference type="InterPro" id="IPR050565">
    <property type="entry name" value="LYPA1-2/EST-like"/>
</dbReference>